<accession>A0AAP4R6C6</accession>
<evidence type="ECO:0000313" key="2">
    <source>
        <dbReference type="EMBL" id="MDN7568312.1"/>
    </source>
</evidence>
<feature type="chain" id="PRO_5044475329" evidence="1">
    <location>
        <begin position="24"/>
        <end position="150"/>
    </location>
</feature>
<dbReference type="Proteomes" id="UP001172109">
    <property type="component" value="Unassembled WGS sequence"/>
</dbReference>
<keyword evidence="1" id="KW-0732">Signal</keyword>
<reference evidence="2" key="1">
    <citation type="submission" date="2023-07" db="EMBL/GenBank/DDBJ databases">
        <title>A collection of bacterial strains from the Burkholderia cepacia Research Laboratory and Repository.</title>
        <authorList>
            <person name="Lipuma J."/>
            <person name="Spilker T."/>
            <person name="Caverly L."/>
        </authorList>
    </citation>
    <scope>NUCLEOTIDE SEQUENCE</scope>
    <source>
        <strain evidence="2">AU44979</strain>
    </source>
</reference>
<feature type="signal peptide" evidence="1">
    <location>
        <begin position="1"/>
        <end position="23"/>
    </location>
</feature>
<dbReference type="RefSeq" id="WP_137910274.1">
    <property type="nucleotide sequence ID" value="NZ_CADEUY010000006.1"/>
</dbReference>
<evidence type="ECO:0000313" key="3">
    <source>
        <dbReference type="Proteomes" id="UP001172109"/>
    </source>
</evidence>
<name>A0AAP4R6C6_9BURK</name>
<organism evidence="2 3">
    <name type="scientific">Burkholderia contaminans</name>
    <dbReference type="NCBI Taxonomy" id="488447"/>
    <lineage>
        <taxon>Bacteria</taxon>
        <taxon>Pseudomonadati</taxon>
        <taxon>Pseudomonadota</taxon>
        <taxon>Betaproteobacteria</taxon>
        <taxon>Burkholderiales</taxon>
        <taxon>Burkholderiaceae</taxon>
        <taxon>Burkholderia</taxon>
        <taxon>Burkholderia cepacia complex</taxon>
    </lineage>
</organism>
<gene>
    <name evidence="2" type="ORF">QZM56_27745</name>
</gene>
<comment type="caution">
    <text evidence="2">The sequence shown here is derived from an EMBL/GenBank/DDBJ whole genome shotgun (WGS) entry which is preliminary data.</text>
</comment>
<dbReference type="EMBL" id="JAUJQS010000024">
    <property type="protein sequence ID" value="MDN7568312.1"/>
    <property type="molecule type" value="Genomic_DNA"/>
</dbReference>
<dbReference type="AlphaFoldDB" id="A0AAP4R6C6"/>
<sequence>MLRIIFTALIAPIATSFFFFTDAAAKCQESQNLPSQQFFVAFPPNSHEVSESERMRIARWVLAMNTKYPIQNWIDIIGSASRNETSPDRLATKRAAATAKLIIDDGLINAPLQIKTQIYPVNSTTVSTSETREVTVQVSPGCLDNCCTGH</sequence>
<protein>
    <submittedName>
        <fullName evidence="2">OmpA family protein</fullName>
    </submittedName>
</protein>
<proteinExistence type="predicted"/>
<evidence type="ECO:0000256" key="1">
    <source>
        <dbReference type="SAM" id="SignalP"/>
    </source>
</evidence>